<evidence type="ECO:0000256" key="1">
    <source>
        <dbReference type="SAM" id="MobiDB-lite"/>
    </source>
</evidence>
<dbReference type="EMBL" id="KQ257458">
    <property type="protein sequence ID" value="KNC99166.1"/>
    <property type="molecule type" value="Genomic_DNA"/>
</dbReference>
<dbReference type="InterPro" id="IPR044688">
    <property type="entry name" value="SCI-1-like"/>
</dbReference>
<sequence>MSSHKRQRDHDQDRDIEKGRHGRDKQRKHRKSKREGDDVESEVDDEAATARRYGRPAINEDDYFVKSTEFQLWLRQEKKLFFNDLSGAETRTYFDKFVKRWNRGKLQKRYYEGISTSEVPAAERSRHKWNFKNLNEDALANARDSVDSLTQSSKQLNRPLDVLEQKSRAAAEARSKSRLERDDDLDKAEQERIARKREQRNMRKDQEMVLEELAPKATGRDALIEKRRAQNAYHKQERDVDVELNDRDLMGGDSLASYKRAHERREERKKERRDERSTEMAGKVAAYRAKEDATLAMFKQLAQNRFGSGGG</sequence>
<feature type="region of interest" description="Disordered" evidence="1">
    <location>
        <begin position="164"/>
        <end position="218"/>
    </location>
</feature>
<gene>
    <name evidence="2" type="ORF">SPPG_05420</name>
</gene>
<dbReference type="Proteomes" id="UP000053201">
    <property type="component" value="Unassembled WGS sequence"/>
</dbReference>
<feature type="compositionally biased region" description="Basic residues" evidence="1">
    <location>
        <begin position="20"/>
        <end position="33"/>
    </location>
</feature>
<feature type="compositionally biased region" description="Basic and acidic residues" evidence="1">
    <location>
        <begin position="164"/>
        <end position="181"/>
    </location>
</feature>
<evidence type="ECO:0000313" key="2">
    <source>
        <dbReference type="EMBL" id="KNC99166.1"/>
    </source>
</evidence>
<feature type="compositionally biased region" description="Basic and acidic residues" evidence="1">
    <location>
        <begin position="8"/>
        <end position="19"/>
    </location>
</feature>
<dbReference type="eggNOG" id="ENOG502S2GY">
    <property type="taxonomic scope" value="Eukaryota"/>
</dbReference>
<dbReference type="RefSeq" id="XP_016607206.1">
    <property type="nucleotide sequence ID" value="XM_016753635.1"/>
</dbReference>
<feature type="compositionally biased region" description="Basic and acidic residues" evidence="1">
    <location>
        <begin position="263"/>
        <end position="278"/>
    </location>
</feature>
<dbReference type="STRING" id="645134.A0A0L0HDS2"/>
<dbReference type="PANTHER" id="PTHR34117">
    <property type="entry name" value="STYLE CELL-CYCLE INHIBITOR 1"/>
    <property type="match status" value="1"/>
</dbReference>
<dbReference type="GeneID" id="27688794"/>
<dbReference type="OMA" id="MFAMYLD"/>
<accession>A0A0L0HDS2</accession>
<proteinExistence type="predicted"/>
<dbReference type="OrthoDB" id="2139939at2759"/>
<name>A0A0L0HDS2_SPIPD</name>
<protein>
    <submittedName>
        <fullName evidence="2">Uncharacterized protein</fullName>
    </submittedName>
</protein>
<reference evidence="2 3" key="1">
    <citation type="submission" date="2009-08" db="EMBL/GenBank/DDBJ databases">
        <title>The Genome Sequence of Spizellomyces punctatus strain DAOM BR117.</title>
        <authorList>
            <consortium name="The Broad Institute Genome Sequencing Platform"/>
            <person name="Russ C."/>
            <person name="Cuomo C."/>
            <person name="Shea T."/>
            <person name="Young S.K."/>
            <person name="Zeng Q."/>
            <person name="Koehrsen M."/>
            <person name="Haas B."/>
            <person name="Borodovsky M."/>
            <person name="Guigo R."/>
            <person name="Alvarado L."/>
            <person name="Berlin A."/>
            <person name="Bochicchio J."/>
            <person name="Borenstein D."/>
            <person name="Chapman S."/>
            <person name="Chen Z."/>
            <person name="Engels R."/>
            <person name="Freedman E."/>
            <person name="Gellesch M."/>
            <person name="Goldberg J."/>
            <person name="Griggs A."/>
            <person name="Gujja S."/>
            <person name="Heiman D."/>
            <person name="Hepburn T."/>
            <person name="Howarth C."/>
            <person name="Jen D."/>
            <person name="Larson L."/>
            <person name="Lewis B."/>
            <person name="Mehta T."/>
            <person name="Park D."/>
            <person name="Pearson M."/>
            <person name="Roberts A."/>
            <person name="Saif S."/>
            <person name="Shenoy N."/>
            <person name="Sisk P."/>
            <person name="Stolte C."/>
            <person name="Sykes S."/>
            <person name="Thomson T."/>
            <person name="Walk T."/>
            <person name="White J."/>
            <person name="Yandava C."/>
            <person name="Burger G."/>
            <person name="Gray M.W."/>
            <person name="Holland P.W.H."/>
            <person name="King N."/>
            <person name="Lang F.B.F."/>
            <person name="Roger A.J."/>
            <person name="Ruiz-Trillo I."/>
            <person name="Lander E."/>
            <person name="Nusbaum C."/>
        </authorList>
    </citation>
    <scope>NUCLEOTIDE SEQUENCE [LARGE SCALE GENOMIC DNA]</scope>
    <source>
        <strain evidence="2 3">DAOM BR117</strain>
    </source>
</reference>
<feature type="compositionally biased region" description="Acidic residues" evidence="1">
    <location>
        <begin position="37"/>
        <end position="47"/>
    </location>
</feature>
<feature type="region of interest" description="Disordered" evidence="1">
    <location>
        <begin position="244"/>
        <end position="283"/>
    </location>
</feature>
<feature type="region of interest" description="Disordered" evidence="1">
    <location>
        <begin position="1"/>
        <end position="53"/>
    </location>
</feature>
<organism evidence="2 3">
    <name type="scientific">Spizellomyces punctatus (strain DAOM BR117)</name>
    <dbReference type="NCBI Taxonomy" id="645134"/>
    <lineage>
        <taxon>Eukaryota</taxon>
        <taxon>Fungi</taxon>
        <taxon>Fungi incertae sedis</taxon>
        <taxon>Chytridiomycota</taxon>
        <taxon>Chytridiomycota incertae sedis</taxon>
        <taxon>Chytridiomycetes</taxon>
        <taxon>Spizellomycetales</taxon>
        <taxon>Spizellomycetaceae</taxon>
        <taxon>Spizellomyces</taxon>
    </lineage>
</organism>
<dbReference type="InParanoid" id="A0A0L0HDS2"/>
<evidence type="ECO:0000313" key="3">
    <source>
        <dbReference type="Proteomes" id="UP000053201"/>
    </source>
</evidence>
<dbReference type="AlphaFoldDB" id="A0A0L0HDS2"/>
<dbReference type="PANTHER" id="PTHR34117:SF1">
    <property type="entry name" value="STYLE CELL-CYCLE INHIBITOR 1"/>
    <property type="match status" value="1"/>
</dbReference>
<keyword evidence="3" id="KW-1185">Reference proteome</keyword>
<dbReference type="VEuPathDB" id="FungiDB:SPPG_05420"/>